<dbReference type="VEuPathDB" id="FungiDB:RhiirFUN_008079"/>
<evidence type="ECO:0000313" key="4">
    <source>
        <dbReference type="Proteomes" id="UP000234323"/>
    </source>
</evidence>
<feature type="compositionally biased region" description="Acidic residues" evidence="1">
    <location>
        <begin position="143"/>
        <end position="177"/>
    </location>
</feature>
<dbReference type="VEuPathDB" id="FungiDB:FUN_009283"/>
<evidence type="ECO:0000256" key="1">
    <source>
        <dbReference type="SAM" id="MobiDB-lite"/>
    </source>
</evidence>
<name>A0A2I1HBZ9_9GLOM</name>
<evidence type="ECO:0000313" key="3">
    <source>
        <dbReference type="EMBL" id="PKY56413.1"/>
    </source>
</evidence>
<gene>
    <name evidence="2" type="ORF">RhiirA4_423265</name>
    <name evidence="3" type="ORF">RhiirA4_476697</name>
</gene>
<accession>A0A2I1HBZ9</accession>
<protein>
    <submittedName>
        <fullName evidence="3">Uncharacterized protein</fullName>
    </submittedName>
</protein>
<sequence>MSSLPFRGSVSYRNNNINIVKFGVNVNMKLKRINHGVVRIYFENDQGNHIRIPSGIRLWDTSNNVGIRRESLGGYQFFSISWVHDYEMTYNGEAVYVLTNQKQQSAQGSSIFTYSVEENGSDSEDHTDNESESSSEMNGNDETNVDDETNGNDETNGDDETNGNDETNDEDTDGMSE</sequence>
<evidence type="ECO:0000313" key="2">
    <source>
        <dbReference type="EMBL" id="PKY49841.1"/>
    </source>
</evidence>
<feature type="region of interest" description="Disordered" evidence="1">
    <location>
        <begin position="117"/>
        <end position="177"/>
    </location>
</feature>
<dbReference type="EMBL" id="LLXI01002175">
    <property type="protein sequence ID" value="PKY56413.1"/>
    <property type="molecule type" value="Genomic_DNA"/>
</dbReference>
<dbReference type="VEuPathDB" id="FungiDB:RhiirA1_452701"/>
<proteinExistence type="predicted"/>
<organism evidence="3 4">
    <name type="scientific">Rhizophagus irregularis</name>
    <dbReference type="NCBI Taxonomy" id="588596"/>
    <lineage>
        <taxon>Eukaryota</taxon>
        <taxon>Fungi</taxon>
        <taxon>Fungi incertae sedis</taxon>
        <taxon>Mucoromycota</taxon>
        <taxon>Glomeromycotina</taxon>
        <taxon>Glomeromycetes</taxon>
        <taxon>Glomerales</taxon>
        <taxon>Glomeraceae</taxon>
        <taxon>Rhizophagus</taxon>
    </lineage>
</organism>
<keyword evidence="4" id="KW-1185">Reference proteome</keyword>
<reference evidence="3 4" key="1">
    <citation type="submission" date="2015-10" db="EMBL/GenBank/DDBJ databases">
        <title>Genome analyses suggest a sexual origin of heterokaryosis in a supposedly ancient asexual fungus.</title>
        <authorList>
            <person name="Ropars J."/>
            <person name="Sedzielewska K."/>
            <person name="Noel J."/>
            <person name="Charron P."/>
            <person name="Farinelli L."/>
            <person name="Marton T."/>
            <person name="Kruger M."/>
            <person name="Pelin A."/>
            <person name="Brachmann A."/>
            <person name="Corradi N."/>
        </authorList>
    </citation>
    <scope>NUCLEOTIDE SEQUENCE [LARGE SCALE GENOMIC DNA]</scope>
    <source>
        <strain evidence="3 4">A4</strain>
    </source>
</reference>
<comment type="caution">
    <text evidence="3">The sequence shown here is derived from an EMBL/GenBank/DDBJ whole genome shotgun (WGS) entry which is preliminary data.</text>
</comment>
<dbReference type="EMBL" id="LLXI01000790">
    <property type="protein sequence ID" value="PKY49841.1"/>
    <property type="molecule type" value="Genomic_DNA"/>
</dbReference>
<dbReference type="Proteomes" id="UP000234323">
    <property type="component" value="Unassembled WGS sequence"/>
</dbReference>
<dbReference type="AlphaFoldDB" id="A0A2I1HBZ9"/>